<organism evidence="2 3">
    <name type="scientific">Trema orientale</name>
    <name type="common">Charcoal tree</name>
    <name type="synonym">Celtis orientalis</name>
    <dbReference type="NCBI Taxonomy" id="63057"/>
    <lineage>
        <taxon>Eukaryota</taxon>
        <taxon>Viridiplantae</taxon>
        <taxon>Streptophyta</taxon>
        <taxon>Embryophyta</taxon>
        <taxon>Tracheophyta</taxon>
        <taxon>Spermatophyta</taxon>
        <taxon>Magnoliopsida</taxon>
        <taxon>eudicotyledons</taxon>
        <taxon>Gunneridae</taxon>
        <taxon>Pentapetalae</taxon>
        <taxon>rosids</taxon>
        <taxon>fabids</taxon>
        <taxon>Rosales</taxon>
        <taxon>Cannabaceae</taxon>
        <taxon>Trema</taxon>
    </lineage>
</organism>
<dbReference type="GO" id="GO:0070006">
    <property type="term" value="F:metalloaminopeptidase activity"/>
    <property type="evidence" value="ECO:0007669"/>
    <property type="project" value="TreeGrafter"/>
</dbReference>
<feature type="region of interest" description="Disordered" evidence="1">
    <location>
        <begin position="45"/>
        <end position="68"/>
    </location>
</feature>
<gene>
    <name evidence="2" type="ORF">TorRG33x02_065450</name>
</gene>
<keyword evidence="3" id="KW-1185">Reference proteome</keyword>
<feature type="compositionally biased region" description="Basic residues" evidence="1">
    <location>
        <begin position="45"/>
        <end position="60"/>
    </location>
</feature>
<dbReference type="Proteomes" id="UP000237000">
    <property type="component" value="Unassembled WGS sequence"/>
</dbReference>
<proteinExistence type="predicted"/>
<name>A0A2P5FIK0_TREOI</name>
<evidence type="ECO:0000313" key="3">
    <source>
        <dbReference type="Proteomes" id="UP000237000"/>
    </source>
</evidence>
<dbReference type="STRING" id="63057.A0A2P5FIK0"/>
<evidence type="ECO:0000256" key="1">
    <source>
        <dbReference type="SAM" id="MobiDB-lite"/>
    </source>
</evidence>
<dbReference type="GO" id="GO:0009507">
    <property type="term" value="C:chloroplast"/>
    <property type="evidence" value="ECO:0007669"/>
    <property type="project" value="TreeGrafter"/>
</dbReference>
<dbReference type="PANTHER" id="PTHR43330">
    <property type="entry name" value="METHIONINE AMINOPEPTIDASE"/>
    <property type="match status" value="1"/>
</dbReference>
<evidence type="ECO:0000313" key="2">
    <source>
        <dbReference type="EMBL" id="PON97635.1"/>
    </source>
</evidence>
<comment type="caution">
    <text evidence="2">The sequence shown here is derived from an EMBL/GenBank/DDBJ whole genome shotgun (WGS) entry which is preliminary data.</text>
</comment>
<protein>
    <submittedName>
        <fullName evidence="2">Uncharacterized protein</fullName>
    </submittedName>
</protein>
<dbReference type="InParanoid" id="A0A2P5FIK0"/>
<dbReference type="PANTHER" id="PTHR43330:SF1">
    <property type="entry name" value="METHIONINE AMINOPEPTIDASE 1B, CHLOROPLASTIC"/>
    <property type="match status" value="1"/>
</dbReference>
<accession>A0A2P5FIK0</accession>
<dbReference type="AlphaFoldDB" id="A0A2P5FIK0"/>
<dbReference type="EMBL" id="JXTC01000030">
    <property type="protein sequence ID" value="PON97635.1"/>
    <property type="molecule type" value="Genomic_DNA"/>
</dbReference>
<reference evidence="3" key="1">
    <citation type="submission" date="2016-06" db="EMBL/GenBank/DDBJ databases">
        <title>Parallel loss of symbiosis genes in relatives of nitrogen-fixing non-legume Parasponia.</title>
        <authorList>
            <person name="Van Velzen R."/>
            <person name="Holmer R."/>
            <person name="Bu F."/>
            <person name="Rutten L."/>
            <person name="Van Zeijl A."/>
            <person name="Liu W."/>
            <person name="Santuari L."/>
            <person name="Cao Q."/>
            <person name="Sharma T."/>
            <person name="Shen D."/>
            <person name="Roswanjaya Y."/>
            <person name="Wardhani T."/>
            <person name="Kalhor M.S."/>
            <person name="Jansen J."/>
            <person name="Van den Hoogen J."/>
            <person name="Gungor B."/>
            <person name="Hartog M."/>
            <person name="Hontelez J."/>
            <person name="Verver J."/>
            <person name="Yang W.-C."/>
            <person name="Schijlen E."/>
            <person name="Repin R."/>
            <person name="Schilthuizen M."/>
            <person name="Schranz E."/>
            <person name="Heidstra R."/>
            <person name="Miyata K."/>
            <person name="Fedorova E."/>
            <person name="Kohlen W."/>
            <person name="Bisseling T."/>
            <person name="Smit S."/>
            <person name="Geurts R."/>
        </authorList>
    </citation>
    <scope>NUCLEOTIDE SEQUENCE [LARGE SCALE GENOMIC DNA]</scope>
    <source>
        <strain evidence="3">cv. RG33-2</strain>
    </source>
</reference>
<sequence length="136" mass="15059">MFLSAASSDLSLLPDARPSLTHSGERVVISSKRISGERELQAPTLRKKMRSPSLGHRRISSRLPMPDHIPKSPYMGSSLLPEIAKKHQIHDAESITLMRAAAELAARVLDYAGTLVRTIMLPNLHLDMGFQFQPHA</sequence>
<dbReference type="OrthoDB" id="1739793at2759"/>